<dbReference type="STRING" id="51031.W2T134"/>
<protein>
    <recommendedName>
        <fullName evidence="2">Potassium channel tetramerisation-type BTB domain-containing protein</fullName>
    </recommendedName>
</protein>
<dbReference type="PANTHER" id="PTHR14499:SF135">
    <property type="entry name" value="BTB DOMAIN-CONTAINING PROTEIN-RELATED"/>
    <property type="match status" value="1"/>
</dbReference>
<dbReference type="InterPro" id="IPR011333">
    <property type="entry name" value="SKP1/BTB/POZ_sf"/>
</dbReference>
<gene>
    <name evidence="3" type="ORF">NECAME_03871</name>
</gene>
<dbReference type="SUPFAM" id="SSF54695">
    <property type="entry name" value="POZ domain"/>
    <property type="match status" value="1"/>
</dbReference>
<evidence type="ECO:0000259" key="2">
    <source>
        <dbReference type="Pfam" id="PF02214"/>
    </source>
</evidence>
<feature type="domain" description="Potassium channel tetramerisation-type BTB" evidence="2">
    <location>
        <begin position="26"/>
        <end position="78"/>
    </location>
</feature>
<keyword evidence="4" id="KW-1185">Reference proteome</keyword>
<sequence>MVAPECGRHKRPPRDGDGSAERWWQKVDSEGAIFINRDGDLFAHVLQFMRDGKRAVLPERIDILKQLIRESEFFGMESWKGVLTEQLETAERNENETTMKIAQNS</sequence>
<reference evidence="4" key="1">
    <citation type="journal article" date="2014" name="Nat. Genet.">
        <title>Genome of the human hookworm Necator americanus.</title>
        <authorList>
            <person name="Tang Y.T."/>
            <person name="Gao X."/>
            <person name="Rosa B.A."/>
            <person name="Abubucker S."/>
            <person name="Hallsworth-Pepin K."/>
            <person name="Martin J."/>
            <person name="Tyagi R."/>
            <person name="Heizer E."/>
            <person name="Zhang X."/>
            <person name="Bhonagiri-Palsikar V."/>
            <person name="Minx P."/>
            <person name="Warren W.C."/>
            <person name="Wang Q."/>
            <person name="Zhan B."/>
            <person name="Hotez P.J."/>
            <person name="Sternberg P.W."/>
            <person name="Dougall A."/>
            <person name="Gaze S.T."/>
            <person name="Mulvenna J."/>
            <person name="Sotillo J."/>
            <person name="Ranganathan S."/>
            <person name="Rabelo E.M."/>
            <person name="Wilson R.K."/>
            <person name="Felgner P.L."/>
            <person name="Bethony J."/>
            <person name="Hawdon J.M."/>
            <person name="Gasser R.B."/>
            <person name="Loukas A."/>
            <person name="Mitreva M."/>
        </authorList>
    </citation>
    <scope>NUCLEOTIDE SEQUENCE [LARGE SCALE GENOMIC DNA]</scope>
</reference>
<dbReference type="Gene3D" id="3.30.710.10">
    <property type="entry name" value="Potassium Channel Kv1.1, Chain A"/>
    <property type="match status" value="1"/>
</dbReference>
<dbReference type="AlphaFoldDB" id="W2T134"/>
<evidence type="ECO:0000256" key="1">
    <source>
        <dbReference type="SAM" id="MobiDB-lite"/>
    </source>
</evidence>
<evidence type="ECO:0000313" key="4">
    <source>
        <dbReference type="Proteomes" id="UP000053676"/>
    </source>
</evidence>
<name>W2T134_NECAM</name>
<feature type="region of interest" description="Disordered" evidence="1">
    <location>
        <begin position="1"/>
        <end position="22"/>
    </location>
</feature>
<accession>W2T134</accession>
<dbReference type="GO" id="GO:0051260">
    <property type="term" value="P:protein homooligomerization"/>
    <property type="evidence" value="ECO:0007669"/>
    <property type="project" value="InterPro"/>
</dbReference>
<proteinExistence type="predicted"/>
<dbReference type="Pfam" id="PF02214">
    <property type="entry name" value="BTB_2"/>
    <property type="match status" value="1"/>
</dbReference>
<dbReference type="Proteomes" id="UP000053676">
    <property type="component" value="Unassembled WGS sequence"/>
</dbReference>
<dbReference type="EMBL" id="KI660323">
    <property type="protein sequence ID" value="ETN74956.1"/>
    <property type="molecule type" value="Genomic_DNA"/>
</dbReference>
<organism evidence="3 4">
    <name type="scientific">Necator americanus</name>
    <name type="common">Human hookworm</name>
    <dbReference type="NCBI Taxonomy" id="51031"/>
    <lineage>
        <taxon>Eukaryota</taxon>
        <taxon>Metazoa</taxon>
        <taxon>Ecdysozoa</taxon>
        <taxon>Nematoda</taxon>
        <taxon>Chromadorea</taxon>
        <taxon>Rhabditida</taxon>
        <taxon>Rhabditina</taxon>
        <taxon>Rhabditomorpha</taxon>
        <taxon>Strongyloidea</taxon>
        <taxon>Ancylostomatidae</taxon>
        <taxon>Bunostominae</taxon>
        <taxon>Necator</taxon>
    </lineage>
</organism>
<dbReference type="OrthoDB" id="2414723at2759"/>
<dbReference type="KEGG" id="nai:NECAME_03871"/>
<feature type="compositionally biased region" description="Basic and acidic residues" evidence="1">
    <location>
        <begin position="13"/>
        <end position="22"/>
    </location>
</feature>
<dbReference type="PANTHER" id="PTHR14499">
    <property type="entry name" value="POTASSIUM CHANNEL TETRAMERIZATION DOMAIN-CONTAINING"/>
    <property type="match status" value="1"/>
</dbReference>
<dbReference type="CDD" id="cd18316">
    <property type="entry name" value="BTB_POZ_KCTD-like"/>
    <property type="match status" value="1"/>
</dbReference>
<evidence type="ECO:0000313" key="3">
    <source>
        <dbReference type="EMBL" id="ETN74956.1"/>
    </source>
</evidence>
<dbReference type="InterPro" id="IPR003131">
    <property type="entry name" value="T1-type_BTB"/>
</dbReference>